<reference evidence="2" key="1">
    <citation type="journal article" date="2011" name="Nat. Biotechnol.">
        <title>The genomic sequence of the Chinese hamster ovary (CHO)-K1 cell line.</title>
        <authorList>
            <person name="Xu X."/>
            <person name="Nagarajan H."/>
            <person name="Lewis N.E."/>
            <person name="Pan S."/>
            <person name="Cai Z."/>
            <person name="Liu X."/>
            <person name="Chen W."/>
            <person name="Xie M."/>
            <person name="Wang W."/>
            <person name="Hammond S."/>
            <person name="Andersen M.R."/>
            <person name="Neff N."/>
            <person name="Passarelli B."/>
            <person name="Koh W."/>
            <person name="Fan H.C."/>
            <person name="Wang J."/>
            <person name="Gui Y."/>
            <person name="Lee K.H."/>
            <person name="Betenbaugh M.J."/>
            <person name="Quake S.R."/>
            <person name="Famili I."/>
            <person name="Palsson B.O."/>
            <person name="Wang J."/>
        </authorList>
    </citation>
    <scope>NUCLEOTIDE SEQUENCE [LARGE SCALE GENOMIC DNA]</scope>
    <source>
        <strain evidence="2">CHO K1 cell line</strain>
    </source>
</reference>
<dbReference type="Proteomes" id="UP000001075">
    <property type="component" value="Unassembled WGS sequence"/>
</dbReference>
<protein>
    <submittedName>
        <fullName evidence="1">Uncharacterized protein</fullName>
    </submittedName>
</protein>
<accession>G3ID04</accession>
<dbReference type="InParanoid" id="G3ID04"/>
<gene>
    <name evidence="1" type="ORF">I79_021565</name>
</gene>
<dbReference type="AlphaFoldDB" id="G3ID04"/>
<sequence>MERDELKIDPGDRQHILLPSLFDFTHTSGFPNEAHDTVPCFLYFCDFQKQICGALPDLG</sequence>
<dbReference type="EMBL" id="JH001982">
    <property type="protein sequence ID" value="EGW10409.1"/>
    <property type="molecule type" value="Genomic_DNA"/>
</dbReference>
<evidence type="ECO:0000313" key="1">
    <source>
        <dbReference type="EMBL" id="EGW10409.1"/>
    </source>
</evidence>
<evidence type="ECO:0000313" key="2">
    <source>
        <dbReference type="Proteomes" id="UP000001075"/>
    </source>
</evidence>
<proteinExistence type="predicted"/>
<name>G3ID04_CRIGR</name>
<organism evidence="1 2">
    <name type="scientific">Cricetulus griseus</name>
    <name type="common">Chinese hamster</name>
    <name type="synonym">Cricetulus barabensis griseus</name>
    <dbReference type="NCBI Taxonomy" id="10029"/>
    <lineage>
        <taxon>Eukaryota</taxon>
        <taxon>Metazoa</taxon>
        <taxon>Chordata</taxon>
        <taxon>Craniata</taxon>
        <taxon>Vertebrata</taxon>
        <taxon>Euteleostomi</taxon>
        <taxon>Mammalia</taxon>
        <taxon>Eutheria</taxon>
        <taxon>Euarchontoglires</taxon>
        <taxon>Glires</taxon>
        <taxon>Rodentia</taxon>
        <taxon>Myomorpha</taxon>
        <taxon>Muroidea</taxon>
        <taxon>Cricetidae</taxon>
        <taxon>Cricetinae</taxon>
        <taxon>Cricetulus</taxon>
    </lineage>
</organism>